<dbReference type="AlphaFoldDB" id="E6TS71"/>
<comment type="similarity">
    <text evidence="6">Belongs to the bacillales FliT family.</text>
</comment>
<reference evidence="9" key="1">
    <citation type="submission" date="2010-12" db="EMBL/GenBank/DDBJ databases">
        <title>Complete sequence of Bacillus cellulosilyticus DSM 2522.</title>
        <authorList>
            <consortium name="US DOE Joint Genome Institute"/>
            <person name="Lucas S."/>
            <person name="Copeland A."/>
            <person name="Lapidus A."/>
            <person name="Cheng J.-F."/>
            <person name="Bruce D."/>
            <person name="Goodwin L."/>
            <person name="Pitluck S."/>
            <person name="Chertkov O."/>
            <person name="Detter J.C."/>
            <person name="Han C."/>
            <person name="Tapia R."/>
            <person name="Land M."/>
            <person name="Hauser L."/>
            <person name="Jeffries C."/>
            <person name="Kyrpides N."/>
            <person name="Ivanova N."/>
            <person name="Mikhailova N."/>
            <person name="Brumm P."/>
            <person name="Mead D."/>
            <person name="Woyke T."/>
        </authorList>
    </citation>
    <scope>NUCLEOTIDE SEQUENCE [LARGE SCALE GENOMIC DNA]</scope>
    <source>
        <strain evidence="9">DSM 2522</strain>
    </source>
</reference>
<evidence type="ECO:0000313" key="9">
    <source>
        <dbReference type="EMBL" id="ADU31840.1"/>
    </source>
</evidence>
<evidence type="ECO:0000256" key="6">
    <source>
        <dbReference type="ARBA" id="ARBA00093785"/>
    </source>
</evidence>
<evidence type="ECO:0000256" key="3">
    <source>
        <dbReference type="ARBA" id="ARBA00022795"/>
    </source>
</evidence>
<name>E6TS71_EVAC2</name>
<keyword evidence="3" id="KW-1005">Bacterial flagellum biogenesis</keyword>
<dbReference type="STRING" id="649639.Bcell_3599"/>
<dbReference type="KEGG" id="bco:Bcell_3599"/>
<evidence type="ECO:0000256" key="5">
    <source>
        <dbReference type="ARBA" id="ARBA00093765"/>
    </source>
</evidence>
<keyword evidence="8" id="KW-0175">Coiled coil</keyword>
<dbReference type="HOGENOM" id="CLU_165941_0_0_9"/>
<evidence type="ECO:0000256" key="8">
    <source>
        <dbReference type="SAM" id="Coils"/>
    </source>
</evidence>
<comment type="function">
    <text evidence="5">May act as an export chaperone for the filament capping protein FliD.</text>
</comment>
<protein>
    <recommendedName>
        <fullName evidence="7">Flagellar protein FliT</fullName>
    </recommendedName>
</protein>
<keyword evidence="2" id="KW-0963">Cytoplasm</keyword>
<dbReference type="Pfam" id="PF05400">
    <property type="entry name" value="FliT"/>
    <property type="match status" value="1"/>
</dbReference>
<dbReference type="OrthoDB" id="2353131at2"/>
<accession>E6TS71</accession>
<dbReference type="InterPro" id="IPR008622">
    <property type="entry name" value="FliT"/>
</dbReference>
<keyword evidence="4" id="KW-0143">Chaperone</keyword>
<gene>
    <name evidence="9" type="ordered locus">Bcell_3599</name>
</gene>
<evidence type="ECO:0000256" key="1">
    <source>
        <dbReference type="ARBA" id="ARBA00004514"/>
    </source>
</evidence>
<evidence type="ECO:0000256" key="7">
    <source>
        <dbReference type="ARBA" id="ARBA00093797"/>
    </source>
</evidence>
<proteinExistence type="inferred from homology"/>
<dbReference type="EMBL" id="CP002394">
    <property type="protein sequence ID" value="ADU31840.1"/>
    <property type="molecule type" value="Genomic_DNA"/>
</dbReference>
<comment type="subcellular location">
    <subcellularLocation>
        <location evidence="1">Cytoplasm</location>
        <location evidence="1">Cytosol</location>
    </subcellularLocation>
</comment>
<organism evidence="9 10">
    <name type="scientific">Evansella cellulosilytica (strain ATCC 21833 / DSM 2522 / FERM P-1141 / JCM 9156 / N-4)</name>
    <name type="common">Bacillus cellulosilyticus</name>
    <dbReference type="NCBI Taxonomy" id="649639"/>
    <lineage>
        <taxon>Bacteria</taxon>
        <taxon>Bacillati</taxon>
        <taxon>Bacillota</taxon>
        <taxon>Bacilli</taxon>
        <taxon>Bacillales</taxon>
        <taxon>Bacillaceae</taxon>
        <taxon>Evansella</taxon>
    </lineage>
</organism>
<sequence>MNEFVKLYEVTKELFDHVNTSPDKEAREDYIEKLNALIEKRASIITSITREATDKEKLLLKQAANLNEQMTQKLQEVLHAIKRDMQSLKKKKDTGQRYENPYNYAPIDGAFIDKKN</sequence>
<evidence type="ECO:0000256" key="2">
    <source>
        <dbReference type="ARBA" id="ARBA00022490"/>
    </source>
</evidence>
<dbReference type="RefSeq" id="WP_013490171.1">
    <property type="nucleotide sequence ID" value="NC_014829.1"/>
</dbReference>
<evidence type="ECO:0000313" key="10">
    <source>
        <dbReference type="Proteomes" id="UP000001401"/>
    </source>
</evidence>
<dbReference type="Proteomes" id="UP000001401">
    <property type="component" value="Chromosome"/>
</dbReference>
<evidence type="ECO:0000256" key="4">
    <source>
        <dbReference type="ARBA" id="ARBA00023186"/>
    </source>
</evidence>
<feature type="coiled-coil region" evidence="8">
    <location>
        <begin position="60"/>
        <end position="91"/>
    </location>
</feature>
<keyword evidence="10" id="KW-1185">Reference proteome</keyword>